<proteinExistence type="predicted"/>
<evidence type="ECO:0000313" key="4">
    <source>
        <dbReference type="Proteomes" id="UP000799438"/>
    </source>
</evidence>
<evidence type="ECO:0000259" key="2">
    <source>
        <dbReference type="PROSITE" id="PS50097"/>
    </source>
</evidence>
<reference evidence="3" key="1">
    <citation type="journal article" date="2020" name="Stud. Mycol.">
        <title>101 Dothideomycetes genomes: a test case for predicting lifestyles and emergence of pathogens.</title>
        <authorList>
            <person name="Haridas S."/>
            <person name="Albert R."/>
            <person name="Binder M."/>
            <person name="Bloem J."/>
            <person name="Labutti K."/>
            <person name="Salamov A."/>
            <person name="Andreopoulos B."/>
            <person name="Baker S."/>
            <person name="Barry K."/>
            <person name="Bills G."/>
            <person name="Bluhm B."/>
            <person name="Cannon C."/>
            <person name="Castanera R."/>
            <person name="Culley D."/>
            <person name="Daum C."/>
            <person name="Ezra D."/>
            <person name="Gonzalez J."/>
            <person name="Henrissat B."/>
            <person name="Kuo A."/>
            <person name="Liang C."/>
            <person name="Lipzen A."/>
            <person name="Lutzoni F."/>
            <person name="Magnuson J."/>
            <person name="Mondo S."/>
            <person name="Nolan M."/>
            <person name="Ohm R."/>
            <person name="Pangilinan J."/>
            <person name="Park H.-J."/>
            <person name="Ramirez L."/>
            <person name="Alfaro M."/>
            <person name="Sun H."/>
            <person name="Tritt A."/>
            <person name="Yoshinaga Y."/>
            <person name="Zwiers L.-H."/>
            <person name="Turgeon B."/>
            <person name="Goodwin S."/>
            <person name="Spatafora J."/>
            <person name="Crous P."/>
            <person name="Grigoriev I."/>
        </authorList>
    </citation>
    <scope>NUCLEOTIDE SEQUENCE</scope>
    <source>
        <strain evidence="3">CBS 121167</strain>
    </source>
</reference>
<dbReference type="CDD" id="cd18186">
    <property type="entry name" value="BTB_POZ_ZBTB_KLHL-like"/>
    <property type="match status" value="1"/>
</dbReference>
<dbReference type="Gene3D" id="3.30.710.10">
    <property type="entry name" value="Potassium Channel Kv1.1, Chain A"/>
    <property type="match status" value="1"/>
</dbReference>
<sequence>MTLTLLPQMPATGQENERSEPQEGPPSTPQRKMPVTGPGNKRGELQGPFPSMPSTPQRKTTTFLLSPSTVTYSTSSQEDNQEENKTSQELISPLSPPSTPAIRDWELDFNHVTPERSGFQERALRDLHVGSLSDVTVECEGHTWQAHMAVLAADSRKFYRAFMYGAPEFDQKTRTYHWTGPGGHATCDAYLRFLYTGVLSGPLESADFVPEVTETTHTSLMKNRCLED</sequence>
<dbReference type="AlphaFoldDB" id="A0A6A6BFF8"/>
<dbReference type="InterPro" id="IPR011333">
    <property type="entry name" value="SKP1/BTB/POZ_sf"/>
</dbReference>
<protein>
    <recommendedName>
        <fullName evidence="2">BTB domain-containing protein</fullName>
    </recommendedName>
</protein>
<organism evidence="3 4">
    <name type="scientific">Aplosporella prunicola CBS 121167</name>
    <dbReference type="NCBI Taxonomy" id="1176127"/>
    <lineage>
        <taxon>Eukaryota</taxon>
        <taxon>Fungi</taxon>
        <taxon>Dikarya</taxon>
        <taxon>Ascomycota</taxon>
        <taxon>Pezizomycotina</taxon>
        <taxon>Dothideomycetes</taxon>
        <taxon>Dothideomycetes incertae sedis</taxon>
        <taxon>Botryosphaeriales</taxon>
        <taxon>Aplosporellaceae</taxon>
        <taxon>Aplosporella</taxon>
    </lineage>
</organism>
<gene>
    <name evidence="3" type="ORF">K452DRAFT_308443</name>
</gene>
<accession>A0A6A6BFF8</accession>
<name>A0A6A6BFF8_9PEZI</name>
<keyword evidence="4" id="KW-1185">Reference proteome</keyword>
<evidence type="ECO:0000313" key="3">
    <source>
        <dbReference type="EMBL" id="KAF2142045.1"/>
    </source>
</evidence>
<feature type="region of interest" description="Disordered" evidence="1">
    <location>
        <begin position="1"/>
        <end position="98"/>
    </location>
</feature>
<feature type="compositionally biased region" description="Polar residues" evidence="1">
    <location>
        <begin position="52"/>
        <end position="78"/>
    </location>
</feature>
<dbReference type="Proteomes" id="UP000799438">
    <property type="component" value="Unassembled WGS sequence"/>
</dbReference>
<dbReference type="RefSeq" id="XP_033397757.1">
    <property type="nucleotide sequence ID" value="XM_033543156.1"/>
</dbReference>
<feature type="domain" description="BTB" evidence="2">
    <location>
        <begin position="133"/>
        <end position="203"/>
    </location>
</feature>
<dbReference type="GeneID" id="54300653"/>
<dbReference type="InterPro" id="IPR000210">
    <property type="entry name" value="BTB/POZ_dom"/>
</dbReference>
<dbReference type="Pfam" id="PF00651">
    <property type="entry name" value="BTB"/>
    <property type="match status" value="1"/>
</dbReference>
<dbReference type="PROSITE" id="PS50097">
    <property type="entry name" value="BTB"/>
    <property type="match status" value="1"/>
</dbReference>
<evidence type="ECO:0000256" key="1">
    <source>
        <dbReference type="SAM" id="MobiDB-lite"/>
    </source>
</evidence>
<dbReference type="EMBL" id="ML995485">
    <property type="protein sequence ID" value="KAF2142045.1"/>
    <property type="molecule type" value="Genomic_DNA"/>
</dbReference>
<dbReference type="SUPFAM" id="SSF54695">
    <property type="entry name" value="POZ domain"/>
    <property type="match status" value="1"/>
</dbReference>